<evidence type="ECO:0000259" key="5">
    <source>
        <dbReference type="Pfam" id="PF07687"/>
    </source>
</evidence>
<dbReference type="Gene3D" id="3.40.630.10">
    <property type="entry name" value="Zn peptidases"/>
    <property type="match status" value="1"/>
</dbReference>
<reference evidence="6" key="1">
    <citation type="journal article" date="2014" name="Int. J. Syst. Evol. Microbiol.">
        <title>Complete genome sequence of Corynebacterium casei LMG S-19264T (=DSM 44701T), isolated from a smear-ripened cheese.</title>
        <authorList>
            <consortium name="US DOE Joint Genome Institute (JGI-PGF)"/>
            <person name="Walter F."/>
            <person name="Albersmeier A."/>
            <person name="Kalinowski J."/>
            <person name="Ruckert C."/>
        </authorList>
    </citation>
    <scope>NUCLEOTIDE SEQUENCE</scope>
    <source>
        <strain evidence="6">JCM 3302</strain>
    </source>
</reference>
<dbReference type="SUPFAM" id="SSF55031">
    <property type="entry name" value="Bacterial exopeptidase dimerisation domain"/>
    <property type="match status" value="1"/>
</dbReference>
<dbReference type="Gene3D" id="3.30.70.360">
    <property type="match status" value="1"/>
</dbReference>
<dbReference type="InterPro" id="IPR011650">
    <property type="entry name" value="Peptidase_M20_dimer"/>
</dbReference>
<evidence type="ECO:0000313" key="6">
    <source>
        <dbReference type="EMBL" id="GHF18570.1"/>
    </source>
</evidence>
<dbReference type="EMBL" id="BNBC01000084">
    <property type="protein sequence ID" value="GHF18570.1"/>
    <property type="molecule type" value="Genomic_DNA"/>
</dbReference>
<feature type="domain" description="Peptidase M20 dimerisation" evidence="5">
    <location>
        <begin position="217"/>
        <end position="311"/>
    </location>
</feature>
<dbReference type="GO" id="GO:0046872">
    <property type="term" value="F:metal ion binding"/>
    <property type="evidence" value="ECO:0007669"/>
    <property type="project" value="UniProtKB-KW"/>
</dbReference>
<evidence type="ECO:0000256" key="2">
    <source>
        <dbReference type="ARBA" id="ARBA00022801"/>
    </source>
</evidence>
<name>A0A919ANZ1_9ACTN</name>
<dbReference type="CDD" id="cd03885">
    <property type="entry name" value="M20_CPDG2"/>
    <property type="match status" value="1"/>
</dbReference>
<evidence type="ECO:0000256" key="1">
    <source>
        <dbReference type="ARBA" id="ARBA00022723"/>
    </source>
</evidence>
<dbReference type="SUPFAM" id="SSF53187">
    <property type="entry name" value="Zn-dependent exopeptidases"/>
    <property type="match status" value="1"/>
</dbReference>
<dbReference type="PIRSF" id="PIRSF037238">
    <property type="entry name" value="Carboxypeptidase_G2"/>
    <property type="match status" value="1"/>
</dbReference>
<dbReference type="PANTHER" id="PTHR43808">
    <property type="entry name" value="ACETYLORNITHINE DEACETYLASE"/>
    <property type="match status" value="1"/>
</dbReference>
<feature type="region of interest" description="Disordered" evidence="4">
    <location>
        <begin position="1"/>
        <end position="25"/>
    </location>
</feature>
<organism evidence="6 7">
    <name type="scientific">Streptomyces spiralis</name>
    <dbReference type="NCBI Taxonomy" id="66376"/>
    <lineage>
        <taxon>Bacteria</taxon>
        <taxon>Bacillati</taxon>
        <taxon>Actinomycetota</taxon>
        <taxon>Actinomycetes</taxon>
        <taxon>Kitasatosporales</taxon>
        <taxon>Streptomycetaceae</taxon>
        <taxon>Streptomyces</taxon>
    </lineage>
</organism>
<dbReference type="InterPro" id="IPR002933">
    <property type="entry name" value="Peptidase_M20"/>
</dbReference>
<feature type="active site" description="Proton acceptor" evidence="3">
    <location>
        <position position="182"/>
    </location>
</feature>
<dbReference type="Proteomes" id="UP000641386">
    <property type="component" value="Unassembled WGS sequence"/>
</dbReference>
<dbReference type="Pfam" id="PF07687">
    <property type="entry name" value="M20_dimer"/>
    <property type="match status" value="1"/>
</dbReference>
<protein>
    <submittedName>
        <fullName evidence="6">Peptidase M20</fullName>
    </submittedName>
</protein>
<dbReference type="PANTHER" id="PTHR43808:SF9">
    <property type="entry name" value="BLL0789 PROTEIN"/>
    <property type="match status" value="1"/>
</dbReference>
<reference evidence="6" key="2">
    <citation type="submission" date="2020-09" db="EMBL/GenBank/DDBJ databases">
        <authorList>
            <person name="Sun Q."/>
            <person name="Ohkuma M."/>
        </authorList>
    </citation>
    <scope>NUCLEOTIDE SEQUENCE</scope>
    <source>
        <strain evidence="6">JCM 3302</strain>
    </source>
</reference>
<keyword evidence="7" id="KW-1185">Reference proteome</keyword>
<comment type="caution">
    <text evidence="6">The sequence shown here is derived from an EMBL/GenBank/DDBJ whole genome shotgun (WGS) entry which is preliminary data.</text>
</comment>
<feature type="active site" evidence="3">
    <location>
        <position position="122"/>
    </location>
</feature>
<evidence type="ECO:0000256" key="4">
    <source>
        <dbReference type="SAM" id="MobiDB-lite"/>
    </source>
</evidence>
<dbReference type="InterPro" id="IPR017150">
    <property type="entry name" value="Pept_M20_glutamate_carboxypep"/>
</dbReference>
<keyword evidence="2" id="KW-0378">Hydrolase</keyword>
<evidence type="ECO:0000256" key="3">
    <source>
        <dbReference type="PIRSR" id="PIRSR037238-1"/>
    </source>
</evidence>
<proteinExistence type="predicted"/>
<dbReference type="Pfam" id="PF01546">
    <property type="entry name" value="Peptidase_M20"/>
    <property type="match status" value="1"/>
</dbReference>
<keyword evidence="1" id="KW-0479">Metal-binding</keyword>
<dbReference type="InterPro" id="IPR036264">
    <property type="entry name" value="Bact_exopeptidase_dim_dom"/>
</dbReference>
<dbReference type="AlphaFoldDB" id="A0A919ANZ1"/>
<gene>
    <name evidence="6" type="ORF">GCM10014715_86860</name>
</gene>
<dbReference type="GO" id="GO:0016787">
    <property type="term" value="F:hydrolase activity"/>
    <property type="evidence" value="ECO:0007669"/>
    <property type="project" value="UniProtKB-KW"/>
</dbReference>
<sequence>MDAHANKVTASDLDPSEDSAASAGPLHSVLPDRQALSAVSAWVHDHSDDIFTDIQDLVRLETPSTDKQLLDQAVVWLRQRTEQVVGAPEDTKVFDGREYGDVLALTYGGTGDAVVTFLCHYDTVWDAGTLSDWPVTVEGDVAEGPGIFDMKAGCVQAIWALAAVRRSGLTTPTVHMLFTGDEEIGSEGSRDIIERYAALSDLVMVFEPSEKGRIKTQRKGTGRFFATVEGRAAHAGSHYEQGVSALDELARLTLALHGLTDLAAGTTVNVGVAHGGTRSNVVAALATAEIDVRVSRAAEMRRIDTALAEIRPHHPQARITLTEGWNRPPMERSELTTGPYRIARSVAALLDCELGEIAVGGISDGNFVAALGVPVLDGMGAIGGNPHARGEYISLSGSLERTAIAAGVLAALRVRHP</sequence>
<accession>A0A919ANZ1</accession>
<dbReference type="InterPro" id="IPR050072">
    <property type="entry name" value="Peptidase_M20A"/>
</dbReference>
<evidence type="ECO:0000313" key="7">
    <source>
        <dbReference type="Proteomes" id="UP000641386"/>
    </source>
</evidence>
<dbReference type="RefSeq" id="WP_385608701.1">
    <property type="nucleotide sequence ID" value="NZ_JBHMBZ010000072.1"/>
</dbReference>